<keyword evidence="2" id="KW-1185">Reference proteome</keyword>
<name>A0A0A1U3X8_ENTIV</name>
<reference evidence="1 2" key="1">
    <citation type="submission" date="2012-10" db="EMBL/GenBank/DDBJ databases">
        <authorList>
            <person name="Zafar N."/>
            <person name="Inman J."/>
            <person name="Hall N."/>
            <person name="Lorenzi H."/>
            <person name="Caler E."/>
        </authorList>
    </citation>
    <scope>NUCLEOTIDE SEQUENCE [LARGE SCALE GENOMIC DNA]</scope>
    <source>
        <strain evidence="1 2">IP1</strain>
    </source>
</reference>
<dbReference type="OrthoDB" id="28219at2759"/>
<protein>
    <submittedName>
        <fullName evidence="1">Uncharacterized protein</fullName>
    </submittedName>
</protein>
<dbReference type="RefSeq" id="XP_004255637.1">
    <property type="nucleotide sequence ID" value="XM_004255589.1"/>
</dbReference>
<dbReference type="EMBL" id="KB206689">
    <property type="protein sequence ID" value="ELP88866.1"/>
    <property type="molecule type" value="Genomic_DNA"/>
</dbReference>
<dbReference type="KEGG" id="eiv:EIN_475580"/>
<sequence length="188" mass="21283">MFIELQNYTQMKVDQILEKIDNSTLHIIGELVTNDDLTSMKKSETISLITKHSTELGLISVLEDLTVSSLSTIVDKLTSETTKTKFRQNLESKIVEYIKKNGAEHFLKKVPEDIRVEMFSQVTDAKLKTVKAILGEATLTGFANILNKANKTTLNEVVNFFIDEKVKNNGPFTKVKIIDFLIDDEKLE</sequence>
<proteinExistence type="predicted"/>
<dbReference type="AlphaFoldDB" id="A0A0A1U3X8"/>
<gene>
    <name evidence="1" type="ORF">EIN_475580</name>
</gene>
<evidence type="ECO:0000313" key="1">
    <source>
        <dbReference type="EMBL" id="ELP88866.1"/>
    </source>
</evidence>
<dbReference type="OMA" id="KTKFRQN"/>
<evidence type="ECO:0000313" key="2">
    <source>
        <dbReference type="Proteomes" id="UP000014680"/>
    </source>
</evidence>
<dbReference type="VEuPathDB" id="AmoebaDB:EIN_475580"/>
<accession>A0A0A1U3X8</accession>
<dbReference type="GeneID" id="14887844"/>
<dbReference type="Proteomes" id="UP000014680">
    <property type="component" value="Unassembled WGS sequence"/>
</dbReference>
<organism evidence="1 2">
    <name type="scientific">Entamoeba invadens IP1</name>
    <dbReference type="NCBI Taxonomy" id="370355"/>
    <lineage>
        <taxon>Eukaryota</taxon>
        <taxon>Amoebozoa</taxon>
        <taxon>Evosea</taxon>
        <taxon>Archamoebae</taxon>
        <taxon>Mastigamoebida</taxon>
        <taxon>Entamoebidae</taxon>
        <taxon>Entamoeba</taxon>
    </lineage>
</organism>